<feature type="region of interest" description="Disordered" evidence="2">
    <location>
        <begin position="1"/>
        <end position="86"/>
    </location>
</feature>
<comment type="caution">
    <text evidence="3">The sequence shown here is derived from an EMBL/GenBank/DDBJ whole genome shotgun (WGS) entry which is preliminary data.</text>
</comment>
<feature type="coiled-coil region" evidence="1">
    <location>
        <begin position="480"/>
        <end position="529"/>
    </location>
</feature>
<protein>
    <recommendedName>
        <fullName evidence="5">tRNA ligase phosphodiesterase domain-containing protein</fullName>
    </recommendedName>
</protein>
<dbReference type="PANTHER" id="PTHR35460">
    <property type="entry name" value="TRNA LIGASE 1"/>
    <property type="match status" value="1"/>
</dbReference>
<dbReference type="EMBL" id="JABMIG020000058">
    <property type="protein sequence ID" value="KAL3796960.1"/>
    <property type="molecule type" value="Genomic_DNA"/>
</dbReference>
<keyword evidence="1" id="KW-0175">Coiled coil</keyword>
<dbReference type="Proteomes" id="UP001516023">
    <property type="component" value="Unassembled WGS sequence"/>
</dbReference>
<reference evidence="3 4" key="1">
    <citation type="journal article" date="2020" name="G3 (Bethesda)">
        <title>Improved Reference Genome for Cyclotella cryptica CCMP332, a Model for Cell Wall Morphogenesis, Salinity Adaptation, and Lipid Production in Diatoms (Bacillariophyta).</title>
        <authorList>
            <person name="Roberts W.R."/>
            <person name="Downey K.M."/>
            <person name="Ruck E.C."/>
            <person name="Traller J.C."/>
            <person name="Alverson A.J."/>
        </authorList>
    </citation>
    <scope>NUCLEOTIDE SEQUENCE [LARGE SCALE GENOMIC DNA]</scope>
    <source>
        <strain evidence="3 4">CCMP332</strain>
    </source>
</reference>
<dbReference type="InterPro" id="IPR038837">
    <property type="entry name" value="tRNA_ligase_1"/>
</dbReference>
<sequence>MDSTKNSSQSSSADPASGELAPNERKKRSRSTDEIGHNGDGGSAICGQDSRDNGQKDTGAEINNGLHEHKRRQRRLSGQDDEMPQLRNMKIKRLRLEAIFHPKFENESSEKDVRNEMLSRVAEGGGYLEVTLKHSGSLLLWYVKHTDLNITVTIVPIRSGGSRFYSKNDANNLFTLVGEFLLRRHMALVWGEGFHQSSNENVHDSSYDSKSKYDECGDFLEEHRLTLAFEVVSSVLGDHGDVPKHPYLIPTNILIPFVGLINTVLSVADRSKQQFYTSHQLIKLAQKFRLPHNDYWMFATQSSCHKLFQFYDDIREIGTANTVVRGLDQLVDGYDENHGPRTRKIVSMYPHVEYQGDILEGLVIRFVEYGQQISDDDQENTRDRLLQSLNDLARISESQLAIMANAKATDSSSSSELGNYFSSDGRKNADTDRRLRSFLKNQSAKHDYQRLVRATGTQKRGEWEVSSWILSSFECKHEILDRETKQIIQLIQRLKEFNVKIEYKLYRQSELLDGNAEQINEKVRGLQNQRWVCVVHVVHDETFKKYSRLQNLDSMQLFRGFSFELDFSEKSDCQNACHGSVSGQSVRTTFGGFNNPLMLKMKFLPYMVRTFGCRNGLRILSRSGIEGYEKYTLDLLNRWGMSHGAIKRWQPYFYSWGLYAESILRQQQMRNDARFKTSAEHCNDDQKHFPVERPVEVIDPCLLSEDCFLTHLSTFESLYHSGQMARFSDGESKFNGLLIVLSLTREQSVALGAYLSSKLGIRHQVHETGSISEVMMLSSLVGNGQNAILCNTVVDDSQAPIKKLLKKKQFEEAISIVFFGCSQEDIDQHYGKEKVNDNKRVSGLTRSWSRSRCKKIFHLPKMLSSAFEARKETADIVAELIELSAPLQSENKRPGILVFFPGIPGCGKSSLCRDDSYFIESAITQYLTERNHLDLGEGKRPVIICEGDKVKGKYWRHVLEERLQNTSAIYLADKNATPIVWDTVGEICVKSLALPVVVLPDSMAFCTVTVEHSHGKDCYPYSLSYLAICMLRVLMRQDGTHIGKLDRSTKNALMVVVMFYSLYRGITAENMLSLINVGNVNCTFTNGAEPVITVPFFIKNDHSDIPQELRDCLVEALHMQCSIDHKKKISENDVDSMETKLRSLIYKHQHFLQSLCALESDSREAFLRQLSCLSSSLIDKKLVNSLEPVPRHKFIEIASIDINESSIGGALAKIAEEYTDVGKFLTEVGGSSIIRNSQINEDVSAGPYNKTKCKGSFLKSPHVTMAHFSQLSQQKMVNNYLHVAGRPITVTITGMLIGKSVAAFSILLPERIGDKMSHTTPPCHNSFPHVTVWVESGENGVKSNELPLLVEKGEAVRVELAEKIDVQGEFRFWFI</sequence>
<feature type="compositionally biased region" description="Basic and acidic residues" evidence="2">
    <location>
        <begin position="49"/>
        <end position="59"/>
    </location>
</feature>
<evidence type="ECO:0000256" key="1">
    <source>
        <dbReference type="SAM" id="Coils"/>
    </source>
</evidence>
<gene>
    <name evidence="3" type="ORF">HJC23_000713</name>
</gene>
<accession>A0ABD3QA16</accession>
<name>A0ABD3QA16_9STRA</name>
<keyword evidence="4" id="KW-1185">Reference proteome</keyword>
<evidence type="ECO:0000313" key="4">
    <source>
        <dbReference type="Proteomes" id="UP001516023"/>
    </source>
</evidence>
<proteinExistence type="predicted"/>
<organism evidence="3 4">
    <name type="scientific">Cyclotella cryptica</name>
    <dbReference type="NCBI Taxonomy" id="29204"/>
    <lineage>
        <taxon>Eukaryota</taxon>
        <taxon>Sar</taxon>
        <taxon>Stramenopiles</taxon>
        <taxon>Ochrophyta</taxon>
        <taxon>Bacillariophyta</taxon>
        <taxon>Coscinodiscophyceae</taxon>
        <taxon>Thalassiosirophycidae</taxon>
        <taxon>Stephanodiscales</taxon>
        <taxon>Stephanodiscaceae</taxon>
        <taxon>Cyclotella</taxon>
    </lineage>
</organism>
<evidence type="ECO:0000256" key="2">
    <source>
        <dbReference type="SAM" id="MobiDB-lite"/>
    </source>
</evidence>
<evidence type="ECO:0000313" key="3">
    <source>
        <dbReference type="EMBL" id="KAL3796960.1"/>
    </source>
</evidence>
<evidence type="ECO:0008006" key="5">
    <source>
        <dbReference type="Google" id="ProtNLM"/>
    </source>
</evidence>
<dbReference type="PANTHER" id="PTHR35460:SF1">
    <property type="entry name" value="TRNA LIGASE 1"/>
    <property type="match status" value="1"/>
</dbReference>